<dbReference type="SUPFAM" id="SSF102114">
    <property type="entry name" value="Radical SAM enzymes"/>
    <property type="match status" value="1"/>
</dbReference>
<dbReference type="GO" id="GO:0003824">
    <property type="term" value="F:catalytic activity"/>
    <property type="evidence" value="ECO:0007669"/>
    <property type="project" value="InterPro"/>
</dbReference>
<gene>
    <name evidence="6" type="ORF">ENT37_12840</name>
</gene>
<dbReference type="GO" id="GO:0006783">
    <property type="term" value="P:heme biosynthetic process"/>
    <property type="evidence" value="ECO:0007669"/>
    <property type="project" value="TreeGrafter"/>
</dbReference>
<dbReference type="InterPro" id="IPR050377">
    <property type="entry name" value="Radical_SAM_PqqE_MftC-like"/>
</dbReference>
<dbReference type="InterPro" id="IPR007197">
    <property type="entry name" value="rSAM"/>
</dbReference>
<dbReference type="EMBL" id="DSYK01000643">
    <property type="protein sequence ID" value="HGS22734.1"/>
    <property type="molecule type" value="Genomic_DNA"/>
</dbReference>
<name>A0A7C4KIX2_9CHLR</name>
<comment type="caution">
    <text evidence="6">The sequence shown here is derived from an EMBL/GenBank/DDBJ whole genome shotgun (WGS) entry which is preliminary data.</text>
</comment>
<dbReference type="InterPro" id="IPR058240">
    <property type="entry name" value="rSAM_sf"/>
</dbReference>
<dbReference type="InterPro" id="IPR013785">
    <property type="entry name" value="Aldolase_TIM"/>
</dbReference>
<evidence type="ECO:0000313" key="6">
    <source>
        <dbReference type="EMBL" id="HGS22734.1"/>
    </source>
</evidence>
<dbReference type="CDD" id="cd01335">
    <property type="entry name" value="Radical_SAM"/>
    <property type="match status" value="1"/>
</dbReference>
<dbReference type="AlphaFoldDB" id="A0A7C4KIX2"/>
<dbReference type="GO" id="GO:0046872">
    <property type="term" value="F:metal ion binding"/>
    <property type="evidence" value="ECO:0007669"/>
    <property type="project" value="UniProtKB-KW"/>
</dbReference>
<dbReference type="PANTHER" id="PTHR11228">
    <property type="entry name" value="RADICAL SAM DOMAIN PROTEIN"/>
    <property type="match status" value="1"/>
</dbReference>
<evidence type="ECO:0000256" key="2">
    <source>
        <dbReference type="ARBA" id="ARBA00022723"/>
    </source>
</evidence>
<evidence type="ECO:0000256" key="3">
    <source>
        <dbReference type="ARBA" id="ARBA00023004"/>
    </source>
</evidence>
<accession>A0A7C4KIX2</accession>
<organism evidence="6">
    <name type="scientific">Anaerolinea thermolimosa</name>
    <dbReference type="NCBI Taxonomy" id="229919"/>
    <lineage>
        <taxon>Bacteria</taxon>
        <taxon>Bacillati</taxon>
        <taxon>Chloroflexota</taxon>
        <taxon>Anaerolineae</taxon>
        <taxon>Anaerolineales</taxon>
        <taxon>Anaerolineaceae</taxon>
        <taxon>Anaerolinea</taxon>
    </lineage>
</organism>
<keyword evidence="1" id="KW-0949">S-adenosyl-L-methionine</keyword>
<dbReference type="PANTHER" id="PTHR11228:SF7">
    <property type="entry name" value="PQQA PEPTIDE CYCLASE"/>
    <property type="match status" value="1"/>
</dbReference>
<evidence type="ECO:0000256" key="4">
    <source>
        <dbReference type="ARBA" id="ARBA00023014"/>
    </source>
</evidence>
<sequence>MPSFSPGDPRFTTGFFEVQLICRGSMNTFRTLVERFFPPHRPLPAGVYTYTAPPDAEFPYRLHLRIEPDGRGVLILNGSTVIHLNQTAAEYTYHLIHNTPPEQVAVQVAKRYNIQETQALADYQNLVDRLRALIEVPDLDPVTYLDFEREEPYSGAISAPYRLDCALTYRLPDSGYQQYVPVDRVKDELPHTEWQVILQKAWDAGIPHVVFTGGEPTLRPDLPDLVGFASKLGMVTGVITNGLRFAERDYLHRILQAGLDHMMLILDPVDEASWEALRDCLAEDLAVAVHLTLTSRDESRLSSILDRLASMGVQKVSLSAGSRDLFDLLPTARQAIAERGLTLVWDLPVPYSRFNPVSLELAQTNGEIPHGAGKAWLYVEPDGDVLLSQGVPQILGNLLRDPWETIWKNVRQREE</sequence>
<dbReference type="Gene3D" id="3.20.20.70">
    <property type="entry name" value="Aldolase class I"/>
    <property type="match status" value="1"/>
</dbReference>
<feature type="domain" description="Radical SAM core" evidence="5">
    <location>
        <begin position="191"/>
        <end position="272"/>
    </location>
</feature>
<keyword evidence="3" id="KW-0408">Iron</keyword>
<keyword evidence="2" id="KW-0479">Metal-binding</keyword>
<proteinExistence type="predicted"/>
<protein>
    <submittedName>
        <fullName evidence="6">Radical SAM protein</fullName>
    </submittedName>
</protein>
<reference evidence="6" key="1">
    <citation type="journal article" date="2020" name="mSystems">
        <title>Genome- and Community-Level Interaction Insights into Carbon Utilization and Element Cycling Functions of Hydrothermarchaeota in Hydrothermal Sediment.</title>
        <authorList>
            <person name="Zhou Z."/>
            <person name="Liu Y."/>
            <person name="Xu W."/>
            <person name="Pan J."/>
            <person name="Luo Z.H."/>
            <person name="Li M."/>
        </authorList>
    </citation>
    <scope>NUCLEOTIDE SEQUENCE [LARGE SCALE GENOMIC DNA]</scope>
    <source>
        <strain evidence="6">SpSt-573</strain>
    </source>
</reference>
<keyword evidence="4" id="KW-0411">Iron-sulfur</keyword>
<evidence type="ECO:0000256" key="1">
    <source>
        <dbReference type="ARBA" id="ARBA00022691"/>
    </source>
</evidence>
<dbReference type="GO" id="GO:0051536">
    <property type="term" value="F:iron-sulfur cluster binding"/>
    <property type="evidence" value="ECO:0007669"/>
    <property type="project" value="UniProtKB-KW"/>
</dbReference>
<evidence type="ECO:0000259" key="5">
    <source>
        <dbReference type="Pfam" id="PF04055"/>
    </source>
</evidence>
<dbReference type="Pfam" id="PF04055">
    <property type="entry name" value="Radical_SAM"/>
    <property type="match status" value="1"/>
</dbReference>